<feature type="region of interest" description="Disordered" evidence="1">
    <location>
        <begin position="705"/>
        <end position="742"/>
    </location>
</feature>
<dbReference type="AlphaFoldDB" id="B8LCM5"/>
<keyword evidence="3" id="KW-1185">Reference proteome</keyword>
<sequence>MTSIAPPAITPDVRMSDSTTPSHTAIHIKGAAAAAAGKGNNVPASAKSNNAHSSSTNSVEMRTTAMNEYSSYRSAPANFPAYDRLRFVKLPKKYLPDTTAATTATTSTANCNERQQLHHWPALIYPTLAELVRDLPPSTNKLFKAQLILEHRRNHNVVCARLVGWRGVATGGGNSSSRRGSNNNNTTAGGDASDDEQYFVKESLQIVRLSGSSIQDNEDNHSSELLSFYEGQFELEEVCNEILRRGVASNNGTTGATSSSVGGVSAVVQHALNFRKAFDTALNILALDVGSDPIMLRGDPVLSHVVQSSTAATVAGKEMAESSAKKLVATSNTTTASKSSPPVARLPSAIKLKRTEGDRNSERRVTIAADRDVTMEEKNSNSKEKVKSSKKKGLAVSKNAGNRQHRGKSCNVKSKSHPVKKSSSKKSSTLRAESKPTSSTTTNNNRPTTTTSSKPLPHPADIPWKTIWNLMVKHGWTWKSGGGLVDYYYLKPGISKLTEATLGVDYFQNVNDVHKIAQECFGWGTLGLEEMEVRIAVSRHNGYVPLDAGASEQLMSEERVVLTPDADAPPMKEGESILPSEPWKSVWQKLRKSGWSWKGGSGLMTDYYYIKPGCKVKNGVKGVDYFVKVEDVQAYAKKNYGWVGDGNGLVAVENKSNEAAVKEEVQTKKRHKVANKKYLLEESAAKPTKSKASKMNQQVEVLKFASVRDEEVDDADTESSADDEDETEEEEGDESGETMGVAPTNDLESVCATSSNIFHVANGHRAVRVHNGADIPKPQSKRLFIEECSDENVPPLNVRINPNESWRSAWEKMLQSGWTWKEGKGLMMDYYFIKPGCKISTGVDKKDYFSDRKTLECFMRRNYGWNGASEALDADADEGGRRKRRALPDDENAATQLLQMKRPKVEKEKNRSVTNAGNLKSSEMVEAMPEEPPAEHFATEQEVIEFVERSGDDEENLESVGEEKVEDAGDESVVTKDATKAAPSNYPQTPQDCKTKPQDPAIPLLSSPELFSDEEEVDFYSWENLWPTLQTAGWNVIRAGKYNKLHDWYYTRPNRDPKDENTKLGQHYFTSPSDVIAFVRRLDEENDRKEGKPMRKSIGVMLGAFEKEQEAEDEAKGL</sequence>
<protein>
    <submittedName>
        <fullName evidence="2">Uncharacterized protein</fullName>
    </submittedName>
</protein>
<feature type="compositionally biased region" description="Low complexity" evidence="1">
    <location>
        <begin position="175"/>
        <end position="191"/>
    </location>
</feature>
<feature type="compositionally biased region" description="Basic and acidic residues" evidence="1">
    <location>
        <begin position="961"/>
        <end position="973"/>
    </location>
</feature>
<feature type="compositionally biased region" description="Basic and acidic residues" evidence="1">
    <location>
        <begin position="354"/>
        <end position="387"/>
    </location>
</feature>
<organism evidence="2 3">
    <name type="scientific">Thalassiosira pseudonana</name>
    <name type="common">Marine diatom</name>
    <name type="synonym">Cyclotella nana</name>
    <dbReference type="NCBI Taxonomy" id="35128"/>
    <lineage>
        <taxon>Eukaryota</taxon>
        <taxon>Sar</taxon>
        <taxon>Stramenopiles</taxon>
        <taxon>Ochrophyta</taxon>
        <taxon>Bacillariophyta</taxon>
        <taxon>Coscinodiscophyceae</taxon>
        <taxon>Thalassiosirophycidae</taxon>
        <taxon>Thalassiosirales</taxon>
        <taxon>Thalassiosiraceae</taxon>
        <taxon>Thalassiosira</taxon>
    </lineage>
</organism>
<name>B8LCM5_THAPS</name>
<feature type="compositionally biased region" description="Low complexity" evidence="1">
    <location>
        <begin position="435"/>
        <end position="455"/>
    </location>
</feature>
<evidence type="ECO:0000256" key="1">
    <source>
        <dbReference type="SAM" id="MobiDB-lite"/>
    </source>
</evidence>
<feature type="region of interest" description="Disordered" evidence="1">
    <location>
        <begin position="354"/>
        <end position="458"/>
    </location>
</feature>
<dbReference type="HOGENOM" id="CLU_280828_0_0_1"/>
<dbReference type="Proteomes" id="UP000001449">
    <property type="component" value="Chromosome 16"/>
</dbReference>
<feature type="compositionally biased region" description="Acidic residues" evidence="1">
    <location>
        <begin position="710"/>
        <end position="736"/>
    </location>
</feature>
<dbReference type="PANTHER" id="PTHR37069">
    <property type="entry name" value="DDE_TNP_1_7 DOMAIN-CONTAINING PROTEIN"/>
    <property type="match status" value="1"/>
</dbReference>
<dbReference type="EMBL" id="DS999417">
    <property type="protein sequence ID" value="EED87010.1"/>
    <property type="molecule type" value="Genomic_DNA"/>
</dbReference>
<gene>
    <name evidence="2" type="ORF">THAPSDRAFT_10433</name>
</gene>
<evidence type="ECO:0000313" key="2">
    <source>
        <dbReference type="EMBL" id="EED87010.1"/>
    </source>
</evidence>
<reference evidence="2 3" key="2">
    <citation type="journal article" date="2008" name="Nature">
        <title>The Phaeodactylum genome reveals the evolutionary history of diatom genomes.</title>
        <authorList>
            <person name="Bowler C."/>
            <person name="Allen A.E."/>
            <person name="Badger J.H."/>
            <person name="Grimwood J."/>
            <person name="Jabbari K."/>
            <person name="Kuo A."/>
            <person name="Maheswari U."/>
            <person name="Martens C."/>
            <person name="Maumus F."/>
            <person name="Otillar R.P."/>
            <person name="Rayko E."/>
            <person name="Salamov A."/>
            <person name="Vandepoele K."/>
            <person name="Beszteri B."/>
            <person name="Gruber A."/>
            <person name="Heijde M."/>
            <person name="Katinka M."/>
            <person name="Mock T."/>
            <person name="Valentin K."/>
            <person name="Verret F."/>
            <person name="Berges J.A."/>
            <person name="Brownlee C."/>
            <person name="Cadoret J.P."/>
            <person name="Chiovitti A."/>
            <person name="Choi C.J."/>
            <person name="Coesel S."/>
            <person name="De Martino A."/>
            <person name="Detter J.C."/>
            <person name="Durkin C."/>
            <person name="Falciatore A."/>
            <person name="Fournet J."/>
            <person name="Haruta M."/>
            <person name="Huysman M.J."/>
            <person name="Jenkins B.D."/>
            <person name="Jiroutova K."/>
            <person name="Jorgensen R.E."/>
            <person name="Joubert Y."/>
            <person name="Kaplan A."/>
            <person name="Kroger N."/>
            <person name="Kroth P.G."/>
            <person name="La Roche J."/>
            <person name="Lindquist E."/>
            <person name="Lommer M."/>
            <person name="Martin-Jezequel V."/>
            <person name="Lopez P.J."/>
            <person name="Lucas S."/>
            <person name="Mangogna M."/>
            <person name="McGinnis K."/>
            <person name="Medlin L.K."/>
            <person name="Montsant A."/>
            <person name="Oudot-Le Secq M.P."/>
            <person name="Napoli C."/>
            <person name="Obornik M."/>
            <person name="Parker M.S."/>
            <person name="Petit J.L."/>
            <person name="Porcel B.M."/>
            <person name="Poulsen N."/>
            <person name="Robison M."/>
            <person name="Rychlewski L."/>
            <person name="Rynearson T.A."/>
            <person name="Schmutz J."/>
            <person name="Shapiro H."/>
            <person name="Siaut M."/>
            <person name="Stanley M."/>
            <person name="Sussman M.R."/>
            <person name="Taylor A.R."/>
            <person name="Vardi A."/>
            <person name="von Dassow P."/>
            <person name="Vyverman W."/>
            <person name="Willis A."/>
            <person name="Wyrwicz L.S."/>
            <person name="Rokhsar D.S."/>
            <person name="Weissenbach J."/>
            <person name="Armbrust E.V."/>
            <person name="Green B.R."/>
            <person name="Van de Peer Y."/>
            <person name="Grigoriev I.V."/>
        </authorList>
    </citation>
    <scope>NUCLEOTIDE SEQUENCE [LARGE SCALE GENOMIC DNA]</scope>
    <source>
        <strain evidence="2 3">CCMP1335</strain>
    </source>
</reference>
<dbReference type="KEGG" id="tps:THAPSDRAFT_10433"/>
<dbReference type="RefSeq" id="XP_002296809.1">
    <property type="nucleotide sequence ID" value="XM_002296773.1"/>
</dbReference>
<dbReference type="InParanoid" id="B8LCM5"/>
<accession>B8LCM5</accession>
<feature type="region of interest" description="Disordered" evidence="1">
    <location>
        <begin position="950"/>
        <end position="973"/>
    </location>
</feature>
<feature type="region of interest" description="Disordered" evidence="1">
    <location>
        <begin position="1"/>
        <end position="22"/>
    </location>
</feature>
<dbReference type="eggNOG" id="ENOG502RBIN">
    <property type="taxonomic scope" value="Eukaryota"/>
</dbReference>
<dbReference type="PANTHER" id="PTHR37069:SF2">
    <property type="entry name" value="PIGGYBAC TRANSPOSABLE ELEMENT-DERIVED PROTEIN DOMAIN-CONTAINING PROTEIN"/>
    <property type="match status" value="1"/>
</dbReference>
<dbReference type="PaxDb" id="35128-Thaps10433"/>
<feature type="compositionally biased region" description="Basic residues" evidence="1">
    <location>
        <begin position="403"/>
        <end position="424"/>
    </location>
</feature>
<feature type="region of interest" description="Disordered" evidence="1">
    <location>
        <begin position="171"/>
        <end position="194"/>
    </location>
</feature>
<feature type="region of interest" description="Disordered" evidence="1">
    <location>
        <begin position="37"/>
        <end position="58"/>
    </location>
</feature>
<proteinExistence type="predicted"/>
<reference evidence="2 3" key="1">
    <citation type="journal article" date="2004" name="Science">
        <title>The genome of the diatom Thalassiosira pseudonana: ecology, evolution, and metabolism.</title>
        <authorList>
            <person name="Armbrust E.V."/>
            <person name="Berges J.A."/>
            <person name="Bowler C."/>
            <person name="Green B.R."/>
            <person name="Martinez D."/>
            <person name="Putnam N.H."/>
            <person name="Zhou S."/>
            <person name="Allen A.E."/>
            <person name="Apt K.E."/>
            <person name="Bechner M."/>
            <person name="Brzezinski M.A."/>
            <person name="Chaal B.K."/>
            <person name="Chiovitti A."/>
            <person name="Davis A.K."/>
            <person name="Demarest M.S."/>
            <person name="Detter J.C."/>
            <person name="Glavina T."/>
            <person name="Goodstein D."/>
            <person name="Hadi M.Z."/>
            <person name="Hellsten U."/>
            <person name="Hildebrand M."/>
            <person name="Jenkins B.D."/>
            <person name="Jurka J."/>
            <person name="Kapitonov V.V."/>
            <person name="Kroger N."/>
            <person name="Lau W.W."/>
            <person name="Lane T.W."/>
            <person name="Larimer F.W."/>
            <person name="Lippmeier J.C."/>
            <person name="Lucas S."/>
            <person name="Medina M."/>
            <person name="Montsant A."/>
            <person name="Obornik M."/>
            <person name="Parker M.S."/>
            <person name="Palenik B."/>
            <person name="Pazour G.J."/>
            <person name="Richardson P.M."/>
            <person name="Rynearson T.A."/>
            <person name="Saito M.A."/>
            <person name="Schwartz D.C."/>
            <person name="Thamatrakoln K."/>
            <person name="Valentin K."/>
            <person name="Vardi A."/>
            <person name="Wilkerson F.P."/>
            <person name="Rokhsar D.S."/>
        </authorList>
    </citation>
    <scope>NUCLEOTIDE SEQUENCE [LARGE SCALE GENOMIC DNA]</scope>
    <source>
        <strain evidence="2 3">CCMP1335</strain>
    </source>
</reference>
<dbReference type="GeneID" id="7442532"/>
<evidence type="ECO:0000313" key="3">
    <source>
        <dbReference type="Proteomes" id="UP000001449"/>
    </source>
</evidence>